<accession>A0A430BRI3</accession>
<evidence type="ECO:0000256" key="2">
    <source>
        <dbReference type="ARBA" id="ARBA00022630"/>
    </source>
</evidence>
<evidence type="ECO:0000256" key="1">
    <source>
        <dbReference type="ARBA" id="ARBA00022448"/>
    </source>
</evidence>
<protein>
    <submittedName>
        <fullName evidence="7">CDP-6-deoxy-delta-3,4-glucoseen reductase</fullName>
    </submittedName>
</protein>
<comment type="caution">
    <text evidence="7">The sequence shown here is derived from an EMBL/GenBank/DDBJ whole genome shotgun (WGS) entry which is preliminary data.</text>
</comment>
<feature type="domain" description="2Fe-2S ferredoxin-type" evidence="5">
    <location>
        <begin position="13"/>
        <end position="103"/>
    </location>
</feature>
<dbReference type="InterPro" id="IPR012675">
    <property type="entry name" value="Beta-grasp_dom_sf"/>
</dbReference>
<dbReference type="Pfam" id="PF00111">
    <property type="entry name" value="Fer2"/>
    <property type="match status" value="1"/>
</dbReference>
<proteinExistence type="predicted"/>
<evidence type="ECO:0000313" key="8">
    <source>
        <dbReference type="Proteomes" id="UP000287401"/>
    </source>
</evidence>
<keyword evidence="4" id="KW-0408">Iron</keyword>
<dbReference type="SUPFAM" id="SSF63380">
    <property type="entry name" value="Riboflavin synthase domain-like"/>
    <property type="match status" value="1"/>
</dbReference>
<dbReference type="InterPro" id="IPR017938">
    <property type="entry name" value="Riboflavin_synthase-like_b-brl"/>
</dbReference>
<dbReference type="Gene3D" id="3.40.50.80">
    <property type="entry name" value="Nucleotide-binding domain of ferredoxin-NADP reductase (FNR) module"/>
    <property type="match status" value="1"/>
</dbReference>
<dbReference type="PROSITE" id="PS51384">
    <property type="entry name" value="FAD_FR"/>
    <property type="match status" value="1"/>
</dbReference>
<sequence length="352" mass="38656">MGQEMLQPRPAVHKVRLEPVGIEMEVEEGETVLDAAFRQGVALPHGCKEGQCSACKCILNEGDVELLKYSTFALSDPEKESGQVLLCRTLVYSDIEVELLNYDEDLLSRSIAVRAFPGRLAGVEPLTHDIVRIAIDLEEPMKFWAGQFADLTLHGAQITRSYSMGNAPSEPDRLEFIIKKYPGGAFSTAIAQAKIGDTITVKGPYGSCFRREQRTGPMVLVGGGSGMAPLMSILLDQAASGETRPVRFFYGARTVQDLFALEIFADLEARMPDFKFIPALSHPEDGDGWAGETGFIHDVLRRHLLEMDDTEEADAYSCGPPPMIDAALPILQMADVDPARIYFDKFTPATQP</sequence>
<evidence type="ECO:0000259" key="6">
    <source>
        <dbReference type="PROSITE" id="PS51384"/>
    </source>
</evidence>
<dbReference type="InterPro" id="IPR001709">
    <property type="entry name" value="Flavoprot_Pyr_Nucl_cyt_Rdtase"/>
</dbReference>
<dbReference type="PRINTS" id="PR00371">
    <property type="entry name" value="FPNCR"/>
</dbReference>
<dbReference type="SUPFAM" id="SSF54292">
    <property type="entry name" value="2Fe-2S ferredoxin-like"/>
    <property type="match status" value="1"/>
</dbReference>
<dbReference type="PRINTS" id="PR00410">
    <property type="entry name" value="PHEHYDRXLASE"/>
</dbReference>
<dbReference type="InterPro" id="IPR017927">
    <property type="entry name" value="FAD-bd_FR_type"/>
</dbReference>
<dbReference type="SUPFAM" id="SSF52343">
    <property type="entry name" value="Ferredoxin reductase-like, C-terminal NADP-linked domain"/>
    <property type="match status" value="1"/>
</dbReference>
<dbReference type="InterPro" id="IPR008333">
    <property type="entry name" value="Cbr1-like_FAD-bd_dom"/>
</dbReference>
<dbReference type="InterPro" id="IPR001433">
    <property type="entry name" value="OxRdtase_FAD/NAD-bd"/>
</dbReference>
<evidence type="ECO:0000256" key="3">
    <source>
        <dbReference type="ARBA" id="ARBA00022827"/>
    </source>
</evidence>
<dbReference type="PANTHER" id="PTHR43644:SF1">
    <property type="entry name" value="NAD(P)H-FLAVIN REDUCTASE"/>
    <property type="match status" value="1"/>
</dbReference>
<dbReference type="InterPro" id="IPR006058">
    <property type="entry name" value="2Fe2S_fd_BS"/>
</dbReference>
<dbReference type="PANTHER" id="PTHR43644">
    <property type="entry name" value="NA(+)-TRANSLOCATING NADH-QUINONE REDUCTASE SUBUNIT"/>
    <property type="match status" value="1"/>
</dbReference>
<dbReference type="Gene3D" id="2.40.30.10">
    <property type="entry name" value="Translation factors"/>
    <property type="match status" value="1"/>
</dbReference>
<dbReference type="CDD" id="cd00207">
    <property type="entry name" value="fer2"/>
    <property type="match status" value="1"/>
</dbReference>
<gene>
    <name evidence="7" type="ORF">DAH51_17400</name>
</gene>
<dbReference type="InterPro" id="IPR039261">
    <property type="entry name" value="FNR_nucleotide-bd"/>
</dbReference>
<dbReference type="InterPro" id="IPR036010">
    <property type="entry name" value="2Fe-2S_ferredoxin-like_sf"/>
</dbReference>
<name>A0A430BRI3_SPHYA</name>
<dbReference type="Pfam" id="PF00175">
    <property type="entry name" value="NAD_binding_1"/>
    <property type="match status" value="1"/>
</dbReference>
<dbReference type="GO" id="GO:0016491">
    <property type="term" value="F:oxidoreductase activity"/>
    <property type="evidence" value="ECO:0007669"/>
    <property type="project" value="InterPro"/>
</dbReference>
<keyword evidence="3" id="KW-0274">FAD</keyword>
<dbReference type="GO" id="GO:0051537">
    <property type="term" value="F:2 iron, 2 sulfur cluster binding"/>
    <property type="evidence" value="ECO:0007669"/>
    <property type="project" value="InterPro"/>
</dbReference>
<dbReference type="EMBL" id="QRAL01000020">
    <property type="protein sequence ID" value="RSU55319.1"/>
    <property type="molecule type" value="Genomic_DNA"/>
</dbReference>
<dbReference type="Gene3D" id="3.10.20.30">
    <property type="match status" value="1"/>
</dbReference>
<dbReference type="RefSeq" id="WP_125999138.1">
    <property type="nucleotide sequence ID" value="NZ_QRAL01000020.1"/>
</dbReference>
<evidence type="ECO:0000313" key="7">
    <source>
        <dbReference type="EMBL" id="RSU55319.1"/>
    </source>
</evidence>
<keyword evidence="2" id="KW-0285">Flavoprotein</keyword>
<dbReference type="Proteomes" id="UP000287401">
    <property type="component" value="Unassembled WGS sequence"/>
</dbReference>
<dbReference type="InterPro" id="IPR001041">
    <property type="entry name" value="2Fe-2S_ferredoxin-type"/>
</dbReference>
<dbReference type="PROSITE" id="PS00197">
    <property type="entry name" value="2FE2S_FER_1"/>
    <property type="match status" value="1"/>
</dbReference>
<keyword evidence="1" id="KW-0813">Transport</keyword>
<dbReference type="AlphaFoldDB" id="A0A430BRI3"/>
<feature type="domain" description="FAD-binding FR-type" evidence="6">
    <location>
        <begin position="113"/>
        <end position="211"/>
    </location>
</feature>
<dbReference type="Pfam" id="PF00970">
    <property type="entry name" value="FAD_binding_6"/>
    <property type="match status" value="1"/>
</dbReference>
<reference evidence="7 8" key="1">
    <citation type="submission" date="2018-07" db="EMBL/GenBank/DDBJ databases">
        <title>Genomic and Epidemiologic Investigation of an Indolent Hospital Outbreak.</title>
        <authorList>
            <person name="Johnson R.C."/>
            <person name="Deming C."/>
            <person name="Conlan S."/>
            <person name="Zellmer C.J."/>
            <person name="Michelin A.V."/>
            <person name="Lee-Lin S."/>
            <person name="Thomas P.J."/>
            <person name="Park M."/>
            <person name="Weingarten R.A."/>
            <person name="Less J."/>
            <person name="Dekker J.P."/>
            <person name="Frank K.M."/>
            <person name="Musser K.A."/>
            <person name="Mcquiston J.R."/>
            <person name="Henderson D.K."/>
            <person name="Lau A.F."/>
            <person name="Palmore T.N."/>
            <person name="Segre J.A."/>
        </authorList>
    </citation>
    <scope>NUCLEOTIDE SEQUENCE [LARGE SCALE GENOMIC DNA]</scope>
    <source>
        <strain evidence="7 8">SK-NIH.Env6_1116</strain>
    </source>
</reference>
<evidence type="ECO:0000256" key="4">
    <source>
        <dbReference type="ARBA" id="ARBA00023004"/>
    </source>
</evidence>
<evidence type="ECO:0000259" key="5">
    <source>
        <dbReference type="PROSITE" id="PS51085"/>
    </source>
</evidence>
<dbReference type="PROSITE" id="PS51085">
    <property type="entry name" value="2FE2S_FER_2"/>
    <property type="match status" value="1"/>
</dbReference>
<organism evidence="7 8">
    <name type="scientific">Sphingobium yanoikuyae</name>
    <name type="common">Sphingomonas yanoikuyae</name>
    <dbReference type="NCBI Taxonomy" id="13690"/>
    <lineage>
        <taxon>Bacteria</taxon>
        <taxon>Pseudomonadati</taxon>
        <taxon>Pseudomonadota</taxon>
        <taxon>Alphaproteobacteria</taxon>
        <taxon>Sphingomonadales</taxon>
        <taxon>Sphingomonadaceae</taxon>
        <taxon>Sphingobium</taxon>
    </lineage>
</organism>